<gene>
    <name evidence="1" type="ORF">M3202_02480</name>
</gene>
<sequence>MKKLPKWVYYKQVFQSKFQAGCVKAKIEDNWINGYEIGPVVEIKKLKTNRYVVRYTYDELT</sequence>
<evidence type="ECO:0000313" key="2">
    <source>
        <dbReference type="Proteomes" id="UP001139179"/>
    </source>
</evidence>
<dbReference type="Proteomes" id="UP001139179">
    <property type="component" value="Unassembled WGS sequence"/>
</dbReference>
<name>A0A9X2DPB8_9BACI</name>
<proteinExistence type="predicted"/>
<dbReference type="EMBL" id="JAMBOL010000001">
    <property type="protein sequence ID" value="MCM3712932.1"/>
    <property type="molecule type" value="Genomic_DNA"/>
</dbReference>
<protein>
    <submittedName>
        <fullName evidence="1">Uncharacterized protein</fullName>
    </submittedName>
</protein>
<evidence type="ECO:0000313" key="1">
    <source>
        <dbReference type="EMBL" id="MCM3712932.1"/>
    </source>
</evidence>
<accession>A0A9X2DPB8</accession>
<organism evidence="1 2">
    <name type="scientific">Halalkalibacter oceani</name>
    <dbReference type="NCBI Taxonomy" id="1653776"/>
    <lineage>
        <taxon>Bacteria</taxon>
        <taxon>Bacillati</taxon>
        <taxon>Bacillota</taxon>
        <taxon>Bacilli</taxon>
        <taxon>Bacillales</taxon>
        <taxon>Bacillaceae</taxon>
        <taxon>Halalkalibacter</taxon>
    </lineage>
</organism>
<keyword evidence="2" id="KW-1185">Reference proteome</keyword>
<comment type="caution">
    <text evidence="1">The sequence shown here is derived from an EMBL/GenBank/DDBJ whole genome shotgun (WGS) entry which is preliminary data.</text>
</comment>
<dbReference type="AlphaFoldDB" id="A0A9X2DPB8"/>
<reference evidence="1" key="1">
    <citation type="submission" date="2022-05" db="EMBL/GenBank/DDBJ databases">
        <title>Comparative Genomics of Spacecraft Associated Microbes.</title>
        <authorList>
            <person name="Tran M.T."/>
            <person name="Wright A."/>
            <person name="Seuylemezian A."/>
            <person name="Eisen J."/>
            <person name="Coil D."/>
        </authorList>
    </citation>
    <scope>NUCLEOTIDE SEQUENCE</scope>
    <source>
        <strain evidence="1">214.1.1</strain>
    </source>
</reference>
<dbReference type="RefSeq" id="WP_251221771.1">
    <property type="nucleotide sequence ID" value="NZ_JAMBOL010000001.1"/>
</dbReference>